<accession>A0A7Y6IHV9</accession>
<dbReference type="SUPFAM" id="SSF52833">
    <property type="entry name" value="Thioredoxin-like"/>
    <property type="match status" value="1"/>
</dbReference>
<reference evidence="2 3" key="1">
    <citation type="submission" date="2020-06" db="EMBL/GenBank/DDBJ databases">
        <title>Nonomuraea sp. SMC257, a novel actinomycete isolated from soil.</title>
        <authorList>
            <person name="Chanama M."/>
        </authorList>
    </citation>
    <scope>NUCLEOTIDE SEQUENCE [LARGE SCALE GENOMIC DNA]</scope>
    <source>
        <strain evidence="2 3">SMC257</strain>
    </source>
</reference>
<sequence length="184" mass="19134">MSYLIAVVALLSALCLVLLLVTLGLVRRIREHTKLLDALYEQVDLMGPPMAGTGPAVGDVVADFAATTVDGTQVTRDLLPEGTVVAFLSPDCQGCHEQLPELASWAAEQDRERVLAVVDGRSGDPASLVATLTPVARVVVDDTTAPVGSAFGVQSFPTFFQVATGGRLLAVAPRIARLPAGSAA</sequence>
<feature type="domain" description="Thioredoxin" evidence="1">
    <location>
        <begin position="55"/>
        <end position="184"/>
    </location>
</feature>
<gene>
    <name evidence="2" type="ORF">HTZ77_44820</name>
</gene>
<dbReference type="Proteomes" id="UP000586042">
    <property type="component" value="Unassembled WGS sequence"/>
</dbReference>
<evidence type="ECO:0000313" key="2">
    <source>
        <dbReference type="EMBL" id="NUW38471.1"/>
    </source>
</evidence>
<dbReference type="PROSITE" id="PS51352">
    <property type="entry name" value="THIOREDOXIN_2"/>
    <property type="match status" value="1"/>
</dbReference>
<protein>
    <submittedName>
        <fullName evidence="2">Redoxin domain-containing protein</fullName>
    </submittedName>
</protein>
<name>A0A7Y6IHV9_9ACTN</name>
<organism evidence="2 3">
    <name type="scientific">Nonomuraea montanisoli</name>
    <dbReference type="NCBI Taxonomy" id="2741721"/>
    <lineage>
        <taxon>Bacteria</taxon>
        <taxon>Bacillati</taxon>
        <taxon>Actinomycetota</taxon>
        <taxon>Actinomycetes</taxon>
        <taxon>Streptosporangiales</taxon>
        <taxon>Streptosporangiaceae</taxon>
        <taxon>Nonomuraea</taxon>
    </lineage>
</organism>
<evidence type="ECO:0000313" key="3">
    <source>
        <dbReference type="Proteomes" id="UP000586042"/>
    </source>
</evidence>
<dbReference type="Gene3D" id="3.40.30.10">
    <property type="entry name" value="Glutaredoxin"/>
    <property type="match status" value="1"/>
</dbReference>
<keyword evidence="3" id="KW-1185">Reference proteome</keyword>
<dbReference type="InterPro" id="IPR013766">
    <property type="entry name" value="Thioredoxin_domain"/>
</dbReference>
<comment type="caution">
    <text evidence="2">The sequence shown here is derived from an EMBL/GenBank/DDBJ whole genome shotgun (WGS) entry which is preliminary data.</text>
</comment>
<proteinExistence type="predicted"/>
<dbReference type="EMBL" id="JABWGN010000038">
    <property type="protein sequence ID" value="NUW38471.1"/>
    <property type="molecule type" value="Genomic_DNA"/>
</dbReference>
<dbReference type="InterPro" id="IPR036249">
    <property type="entry name" value="Thioredoxin-like_sf"/>
</dbReference>
<evidence type="ECO:0000259" key="1">
    <source>
        <dbReference type="PROSITE" id="PS51352"/>
    </source>
</evidence>
<dbReference type="RefSeq" id="WP_175595904.1">
    <property type="nucleotide sequence ID" value="NZ_JABWGN010000038.1"/>
</dbReference>
<dbReference type="AlphaFoldDB" id="A0A7Y6IHV9"/>